<feature type="region of interest" description="Disordered" evidence="3">
    <location>
        <begin position="956"/>
        <end position="975"/>
    </location>
</feature>
<dbReference type="SMART" id="SM00343">
    <property type="entry name" value="ZnF_C2HC"/>
    <property type="match status" value="1"/>
</dbReference>
<feature type="region of interest" description="Disordered" evidence="3">
    <location>
        <begin position="1035"/>
        <end position="1071"/>
    </location>
</feature>
<feature type="compositionally biased region" description="Polar residues" evidence="3">
    <location>
        <begin position="1133"/>
        <end position="1142"/>
    </location>
</feature>
<dbReference type="GO" id="GO:0003676">
    <property type="term" value="F:nucleic acid binding"/>
    <property type="evidence" value="ECO:0007669"/>
    <property type="project" value="InterPro"/>
</dbReference>
<keyword evidence="1" id="KW-0862">Zinc</keyword>
<feature type="region of interest" description="Disordered" evidence="3">
    <location>
        <begin position="206"/>
        <end position="229"/>
    </location>
</feature>
<name>E3MEF7_CAERE</name>
<feature type="region of interest" description="Disordered" evidence="3">
    <location>
        <begin position="587"/>
        <end position="663"/>
    </location>
</feature>
<dbReference type="GO" id="GO:0019899">
    <property type="term" value="F:enzyme binding"/>
    <property type="evidence" value="ECO:0007669"/>
    <property type="project" value="UniProtKB-ARBA"/>
</dbReference>
<dbReference type="InterPro" id="IPR001878">
    <property type="entry name" value="Znf_CCHC"/>
</dbReference>
<sequence>MDKYASSFSTKTVFLTASRTPFPSVSTIVTFGPHFIGIILILQTCLHNSRTQCSCALAHCIYSLARTWKLYHHREKMADIEEEEAKRLAEEERIRQEEANRLAEEERIRCENELLAEEPMEEGDEDKRVQEVRLAEIEKVINKTCIDIKNQTKFSTKQCRVLLSPLIGKILEVEEEFRGKKKESEFWENTNVKLNKTVLSLQNELEAKGQQKPPTSLEEPTATSVLSGQSTQGKQERIKLVSLLEANEIHTEDELNKLFEKYEHLEYELSVKVEYLQRSQRQTDLFRSELCRLKVKCDQQQQKLLAEEEKVKKMSEELKVKHSTHSANSATRFGECNQQTGERKESTRYYNAETSEIIDTIPLQESLDSGRNWNQRIVEQNSQRNIIVHNEHEMSSMNTQWRMTQALPDPPVFSAGKNSVNAETFERAFYMKYRFFDIEAQKNFLETRFLSGNALTVYKGLPESDKNSVSRILDAIKRRLSQSEPEESRRAKSKFQALKLHKEQTVQDYCLIMDEVVRIGYKGVPEYQISSMKTTKLLDEMREHTIFEVLLQILGSQLRNCPVEEQYEFCRVEATLFDEEWRSGRKKVAQKERGMNRQQSDQPANNLQRPGSTQNSAFVPQQYSRRNRYTPNSQSNSYQTNSLAESSNNQCTSTTGQQQNFSTSTDLTNQYAQKTDQQNQGPKGYVYNEKSPECWKNLVHSSDSANNASSSALGFHECSECSLTGCHAPTCSRAPGSNTSKVKMNSTIVCFRCDQQGHIASKCPTRNASIQEVRMAPEIQSKVEDQKFKMKSDTKCSSDKESERELIDHEMETKDLCEGQSVAASVFKKDMVIDVDRVPIKSINSIEFSVISSDEMLRSGDTRDDGLQTSCTKHAHTKDNNVGVNREFTEANSQKNGNCDEEQKSERDQRVCSISLTKTKKQSVQQKKVSDVISSFGDLKRDQREHNVQKNIVNYNSMQPSMSSKDGDGKKKRNTVDQKAVDNVMCQGPPLNSIEDSSCLNQYDNMDATEATDIVKKNTSKSKFLNQKCLKKPGLQKTGDDTCGVDFPKKTKRRNKEETRPRTDPPVSSLETSDYDYNSVFCYDSEIWLNDTSPGTLDSDNDDQLDSYQKWKRTVPKMFKSQVMPRPLKDPPVSTNQSTWSDTKFKPVKDSPRPLKDPPDSWMEDVNMRRMQEEYRPRKDPPSPYCQHGHRNLLGCLQSTQFLSTPMSTVSS</sequence>
<feature type="domain" description="CCHC-type" evidence="5">
    <location>
        <begin position="750"/>
        <end position="764"/>
    </location>
</feature>
<evidence type="ECO:0000256" key="1">
    <source>
        <dbReference type="PROSITE-ProRule" id="PRU00047"/>
    </source>
</evidence>
<dbReference type="PROSITE" id="PS50158">
    <property type="entry name" value="ZF_CCHC"/>
    <property type="match status" value="1"/>
</dbReference>
<reference evidence="6" key="1">
    <citation type="submission" date="2007-07" db="EMBL/GenBank/DDBJ databases">
        <title>PCAP assembly of the Caenorhabditis remanei genome.</title>
        <authorList>
            <consortium name="The Caenorhabditis remanei Sequencing Consortium"/>
            <person name="Wilson R.K."/>
        </authorList>
    </citation>
    <scope>NUCLEOTIDE SEQUENCE [LARGE SCALE GENOMIC DNA]</scope>
    <source>
        <strain evidence="6">PB4641</strain>
    </source>
</reference>
<keyword evidence="1" id="KW-0863">Zinc-finger</keyword>
<gene>
    <name evidence="6" type="ORF">CRE_21781</name>
</gene>
<dbReference type="Gene3D" id="4.10.60.10">
    <property type="entry name" value="Zinc finger, CCHC-type"/>
    <property type="match status" value="1"/>
</dbReference>
<keyword evidence="4" id="KW-0472">Membrane</keyword>
<dbReference type="GO" id="GO:0008270">
    <property type="term" value="F:zinc ion binding"/>
    <property type="evidence" value="ECO:0007669"/>
    <property type="project" value="UniProtKB-KW"/>
</dbReference>
<proteinExistence type="predicted"/>
<dbReference type="Proteomes" id="UP000008281">
    <property type="component" value="Unassembled WGS sequence"/>
</dbReference>
<evidence type="ECO:0000256" key="2">
    <source>
        <dbReference type="SAM" id="Coils"/>
    </source>
</evidence>
<evidence type="ECO:0000313" key="6">
    <source>
        <dbReference type="EMBL" id="EFP00447.1"/>
    </source>
</evidence>
<evidence type="ECO:0000256" key="3">
    <source>
        <dbReference type="SAM" id="MobiDB-lite"/>
    </source>
</evidence>
<protein>
    <recommendedName>
        <fullName evidence="5">CCHC-type domain-containing protein</fullName>
    </recommendedName>
</protein>
<dbReference type="Pfam" id="PF00098">
    <property type="entry name" value="zf-CCHC"/>
    <property type="match status" value="1"/>
</dbReference>
<feature type="compositionally biased region" description="Basic and acidic residues" evidence="3">
    <location>
        <begin position="965"/>
        <end position="975"/>
    </location>
</feature>
<dbReference type="HOGENOM" id="CLU_009459_0_0_1"/>
<dbReference type="InterPro" id="IPR036875">
    <property type="entry name" value="Znf_CCHC_sf"/>
</dbReference>
<keyword evidence="2" id="KW-0175">Coiled coil</keyword>
<dbReference type="EMBL" id="DS268439">
    <property type="protein sequence ID" value="EFP00447.1"/>
    <property type="molecule type" value="Genomic_DNA"/>
</dbReference>
<evidence type="ECO:0000256" key="4">
    <source>
        <dbReference type="SAM" id="Phobius"/>
    </source>
</evidence>
<dbReference type="STRING" id="31234.E3MEF7"/>
<feature type="region of interest" description="Disordered" evidence="3">
    <location>
        <begin position="889"/>
        <end position="909"/>
    </location>
</feature>
<accession>E3MEF7</accession>
<keyword evidence="4" id="KW-0812">Transmembrane</keyword>
<feature type="region of interest" description="Disordered" evidence="3">
    <location>
        <begin position="1123"/>
        <end position="1165"/>
    </location>
</feature>
<evidence type="ECO:0000313" key="7">
    <source>
        <dbReference type="Proteomes" id="UP000008281"/>
    </source>
</evidence>
<dbReference type="AlphaFoldDB" id="E3MEF7"/>
<feature type="compositionally biased region" description="Basic and acidic residues" evidence="3">
    <location>
        <begin position="1143"/>
        <end position="1159"/>
    </location>
</feature>
<dbReference type="GO" id="GO:0005737">
    <property type="term" value="C:cytoplasm"/>
    <property type="evidence" value="ECO:0007669"/>
    <property type="project" value="UniProtKB-ARBA"/>
</dbReference>
<organism evidence="7">
    <name type="scientific">Caenorhabditis remanei</name>
    <name type="common">Caenorhabditis vulgaris</name>
    <dbReference type="NCBI Taxonomy" id="31234"/>
    <lineage>
        <taxon>Eukaryota</taxon>
        <taxon>Metazoa</taxon>
        <taxon>Ecdysozoa</taxon>
        <taxon>Nematoda</taxon>
        <taxon>Chromadorea</taxon>
        <taxon>Rhabditida</taxon>
        <taxon>Rhabditina</taxon>
        <taxon>Rhabditomorpha</taxon>
        <taxon>Rhabditoidea</taxon>
        <taxon>Rhabditidae</taxon>
        <taxon>Peloderinae</taxon>
        <taxon>Caenorhabditis</taxon>
    </lineage>
</organism>
<dbReference type="OrthoDB" id="5868821at2759"/>
<keyword evidence="1" id="KW-0479">Metal-binding</keyword>
<keyword evidence="7" id="KW-1185">Reference proteome</keyword>
<feature type="coiled-coil region" evidence="2">
    <location>
        <begin position="80"/>
        <end position="113"/>
    </location>
</feature>
<keyword evidence="4" id="KW-1133">Transmembrane helix</keyword>
<dbReference type="SUPFAM" id="SSF57756">
    <property type="entry name" value="Retrovirus zinc finger-like domains"/>
    <property type="match status" value="1"/>
</dbReference>
<feature type="compositionally biased region" description="Polar residues" evidence="3">
    <location>
        <begin position="596"/>
        <end position="663"/>
    </location>
</feature>
<feature type="transmembrane region" description="Helical" evidence="4">
    <location>
        <begin position="21"/>
        <end position="42"/>
    </location>
</feature>
<evidence type="ECO:0000259" key="5">
    <source>
        <dbReference type="PROSITE" id="PS50158"/>
    </source>
</evidence>
<dbReference type="eggNOG" id="ENOG502RX4T">
    <property type="taxonomic scope" value="Eukaryota"/>
</dbReference>
<dbReference type="InParanoid" id="E3MEF7"/>